<keyword evidence="8" id="KW-1185">Reference proteome</keyword>
<feature type="repeat" description="ANK" evidence="4">
    <location>
        <begin position="270"/>
        <end position="302"/>
    </location>
</feature>
<dbReference type="InterPro" id="IPR002110">
    <property type="entry name" value="Ankyrin_rpt"/>
</dbReference>
<organism evidence="7 8">
    <name type="scientific">Triplophysa tibetana</name>
    <dbReference type="NCBI Taxonomy" id="1572043"/>
    <lineage>
        <taxon>Eukaryota</taxon>
        <taxon>Metazoa</taxon>
        <taxon>Chordata</taxon>
        <taxon>Craniata</taxon>
        <taxon>Vertebrata</taxon>
        <taxon>Euteleostomi</taxon>
        <taxon>Actinopterygii</taxon>
        <taxon>Neopterygii</taxon>
        <taxon>Teleostei</taxon>
        <taxon>Ostariophysi</taxon>
        <taxon>Cypriniformes</taxon>
        <taxon>Nemacheilidae</taxon>
        <taxon>Triplophysa</taxon>
    </lineage>
</organism>
<dbReference type="Pfam" id="PF25877">
    <property type="entry name" value="WHD_SOWAH"/>
    <property type="match status" value="1"/>
</dbReference>
<dbReference type="PANTHER" id="PTHR14491:SF9">
    <property type="entry name" value="ANKYRIN REPEAT DOMAIN-CONTAINING PROTEIN SOWAHB-LIKE"/>
    <property type="match status" value="1"/>
</dbReference>
<evidence type="ECO:0000313" key="7">
    <source>
        <dbReference type="EMBL" id="KAA0706654.1"/>
    </source>
</evidence>
<dbReference type="PROSITE" id="PS50088">
    <property type="entry name" value="ANK_REPEAT"/>
    <property type="match status" value="2"/>
</dbReference>
<protein>
    <submittedName>
        <fullName evidence="7">Ankyrin repeat domain-containing protein SOWAHA</fullName>
    </submittedName>
</protein>
<evidence type="ECO:0000259" key="6">
    <source>
        <dbReference type="Pfam" id="PF25877"/>
    </source>
</evidence>
<evidence type="ECO:0000256" key="4">
    <source>
        <dbReference type="PROSITE-ProRule" id="PRU00023"/>
    </source>
</evidence>
<feature type="region of interest" description="Disordered" evidence="5">
    <location>
        <begin position="82"/>
        <end position="111"/>
    </location>
</feature>
<accession>A0A5A9N9F8</accession>
<dbReference type="Gene3D" id="1.25.40.20">
    <property type="entry name" value="Ankyrin repeat-containing domain"/>
    <property type="match status" value="1"/>
</dbReference>
<keyword evidence="2 4" id="KW-0040">ANK repeat</keyword>
<dbReference type="Pfam" id="PF12796">
    <property type="entry name" value="Ank_2"/>
    <property type="match status" value="1"/>
</dbReference>
<evidence type="ECO:0000256" key="1">
    <source>
        <dbReference type="ARBA" id="ARBA00022737"/>
    </source>
</evidence>
<name>A0A5A9N9F8_9TELE</name>
<dbReference type="Proteomes" id="UP000324632">
    <property type="component" value="Chromosome 20"/>
</dbReference>
<proteinExistence type="inferred from homology"/>
<comment type="similarity">
    <text evidence="3">Belongs to the SOWAH family.</text>
</comment>
<keyword evidence="1" id="KW-0677">Repeat</keyword>
<dbReference type="InterPro" id="IPR036770">
    <property type="entry name" value="Ankyrin_rpt-contain_sf"/>
</dbReference>
<evidence type="ECO:0000256" key="2">
    <source>
        <dbReference type="ARBA" id="ARBA00023043"/>
    </source>
</evidence>
<reference evidence="7 8" key="1">
    <citation type="journal article" date="2019" name="Mol. Ecol. Resour.">
        <title>Chromosome-level genome assembly of Triplophysa tibetana, a fish adapted to the harsh high-altitude environment of the Tibetan Plateau.</title>
        <authorList>
            <person name="Yang X."/>
            <person name="Liu H."/>
            <person name="Ma Z."/>
            <person name="Zou Y."/>
            <person name="Zou M."/>
            <person name="Mao Y."/>
            <person name="Li X."/>
            <person name="Wang H."/>
            <person name="Chen T."/>
            <person name="Wang W."/>
            <person name="Yang R."/>
        </authorList>
    </citation>
    <scope>NUCLEOTIDE SEQUENCE [LARGE SCALE GENOMIC DNA]</scope>
    <source>
        <strain evidence="7">TTIB1903HZAU</strain>
        <tissue evidence="7">Muscle</tissue>
    </source>
</reference>
<feature type="repeat" description="ANK" evidence="4">
    <location>
        <begin position="301"/>
        <end position="323"/>
    </location>
</feature>
<comment type="caution">
    <text evidence="7">The sequence shown here is derived from an EMBL/GenBank/DDBJ whole genome shotgun (WGS) entry which is preliminary data.</text>
</comment>
<dbReference type="PANTHER" id="PTHR14491">
    <property type="entry name" value="SOSONDOWAH, ISOFORM G"/>
    <property type="match status" value="1"/>
</dbReference>
<evidence type="ECO:0000256" key="3">
    <source>
        <dbReference type="ARBA" id="ARBA00038122"/>
    </source>
</evidence>
<dbReference type="EMBL" id="SOYY01000020">
    <property type="protein sequence ID" value="KAA0706654.1"/>
    <property type="molecule type" value="Genomic_DNA"/>
</dbReference>
<feature type="compositionally biased region" description="Polar residues" evidence="5">
    <location>
        <begin position="102"/>
        <end position="111"/>
    </location>
</feature>
<dbReference type="SUPFAM" id="SSF48403">
    <property type="entry name" value="Ankyrin repeat"/>
    <property type="match status" value="1"/>
</dbReference>
<gene>
    <name evidence="7" type="ORF">E1301_Tti014020</name>
</gene>
<dbReference type="PROSITE" id="PS50297">
    <property type="entry name" value="ANK_REP_REGION"/>
    <property type="match status" value="2"/>
</dbReference>
<evidence type="ECO:0000256" key="5">
    <source>
        <dbReference type="SAM" id="MobiDB-lite"/>
    </source>
</evidence>
<dbReference type="AlphaFoldDB" id="A0A5A9N9F8"/>
<feature type="domain" description="SOWAHA-C winged helix-turn-helix" evidence="6">
    <location>
        <begin position="3"/>
        <end position="83"/>
    </location>
</feature>
<sequence>MMEISEASLLDYIYSSGGKVKNSDLSKTYKPFINHSDLQLRAKYREEFKVIIDRIAVLKSDNGVIYLILKKKYRQLMQERECGAGREATRKDEEKKEIRISNPVQNSVPTQNPAAALVSWCTGPVITVTEPTEHTHTEDTDSSPSLPAALEKPETLGEELSTSDRDDDLDRDSGSKSESEQDEECGGSLGPTAVALDPIEKEWIFSAASGRLSHLTQLLKQDSSLANKKEGGKLDPQVALMPPSLEHAKPVKSRQQRRAAPGTMRSCSCPTGTALHWAAKHGKADITTVLVESGAVINTKSGYTPLHIAALHGHRHIVDLLVRTYGAKENLRDYSGHLPNHYLKLQQTKAKDNELTEISECHSPAQASERRNRKITSLFQSMKKWGSAEELAAIPEERTVAHQLMLPAFRPRKFSR</sequence>
<feature type="compositionally biased region" description="Basic and acidic residues" evidence="5">
    <location>
        <begin position="82"/>
        <end position="99"/>
    </location>
</feature>
<dbReference type="SMART" id="SM00248">
    <property type="entry name" value="ANK"/>
    <property type="match status" value="2"/>
</dbReference>
<dbReference type="InterPro" id="IPR058889">
    <property type="entry name" value="WHD_SOWAHA-C"/>
</dbReference>
<evidence type="ECO:0000313" key="8">
    <source>
        <dbReference type="Proteomes" id="UP000324632"/>
    </source>
</evidence>
<feature type="region of interest" description="Disordered" evidence="5">
    <location>
        <begin position="132"/>
        <end position="193"/>
    </location>
</feature>